<dbReference type="EMBL" id="FNON01000008">
    <property type="protein sequence ID" value="SDY97837.1"/>
    <property type="molecule type" value="Genomic_DNA"/>
</dbReference>
<feature type="chain" id="PRO_5011330968" description="Carboxylic ester hydrolase" evidence="3">
    <location>
        <begin position="28"/>
        <end position="513"/>
    </location>
</feature>
<protein>
    <recommendedName>
        <fullName evidence="3">Carboxylic ester hydrolase</fullName>
        <ecNumber evidence="3">3.1.1.-</ecNumber>
    </recommendedName>
</protein>
<dbReference type="RefSeq" id="WP_091295357.1">
    <property type="nucleotide sequence ID" value="NZ_FNON01000008.1"/>
</dbReference>
<dbReference type="OrthoDB" id="4308422at2"/>
<feature type="domain" description="Carboxylesterase type B" evidence="5">
    <location>
        <begin position="32"/>
        <end position="488"/>
    </location>
</feature>
<dbReference type="AlphaFoldDB" id="A0A1H3P9S9"/>
<proteinExistence type="inferred from homology"/>
<evidence type="ECO:0000256" key="3">
    <source>
        <dbReference type="RuleBase" id="RU361235"/>
    </source>
</evidence>
<dbReference type="Proteomes" id="UP000199515">
    <property type="component" value="Unassembled WGS sequence"/>
</dbReference>
<dbReference type="InterPro" id="IPR002018">
    <property type="entry name" value="CarbesteraseB"/>
</dbReference>
<accession>A0A1H3P9S9</accession>
<evidence type="ECO:0000256" key="1">
    <source>
        <dbReference type="ARBA" id="ARBA00005964"/>
    </source>
</evidence>
<evidence type="ECO:0000259" key="5">
    <source>
        <dbReference type="Pfam" id="PF00135"/>
    </source>
</evidence>
<evidence type="ECO:0000256" key="2">
    <source>
        <dbReference type="ARBA" id="ARBA00022801"/>
    </source>
</evidence>
<dbReference type="Gene3D" id="3.40.50.1820">
    <property type="entry name" value="alpha/beta hydrolase"/>
    <property type="match status" value="1"/>
</dbReference>
<evidence type="ECO:0000256" key="4">
    <source>
        <dbReference type="SAM" id="MobiDB-lite"/>
    </source>
</evidence>
<dbReference type="EC" id="3.1.1.-" evidence="3"/>
<keyword evidence="7" id="KW-1185">Reference proteome</keyword>
<dbReference type="GO" id="GO:0016787">
    <property type="term" value="F:hydrolase activity"/>
    <property type="evidence" value="ECO:0007669"/>
    <property type="project" value="UniProtKB-KW"/>
</dbReference>
<dbReference type="STRING" id="589385.SAMN05421504_10895"/>
<evidence type="ECO:0000313" key="6">
    <source>
        <dbReference type="EMBL" id="SDY97837.1"/>
    </source>
</evidence>
<gene>
    <name evidence="6" type="ORF">SAMN05421504_10895</name>
</gene>
<name>A0A1H3P9S9_9PSEU</name>
<dbReference type="InterPro" id="IPR029058">
    <property type="entry name" value="AB_hydrolase_fold"/>
</dbReference>
<dbReference type="Pfam" id="PF00135">
    <property type="entry name" value="COesterase"/>
    <property type="match status" value="1"/>
</dbReference>
<dbReference type="PANTHER" id="PTHR11559">
    <property type="entry name" value="CARBOXYLESTERASE"/>
    <property type="match status" value="1"/>
</dbReference>
<feature type="region of interest" description="Disordered" evidence="4">
    <location>
        <begin position="63"/>
        <end position="97"/>
    </location>
</feature>
<evidence type="ECO:0000313" key="7">
    <source>
        <dbReference type="Proteomes" id="UP000199515"/>
    </source>
</evidence>
<dbReference type="PROSITE" id="PS00122">
    <property type="entry name" value="CARBOXYLESTERASE_B_1"/>
    <property type="match status" value="1"/>
</dbReference>
<reference evidence="6 7" key="1">
    <citation type="submission" date="2016-10" db="EMBL/GenBank/DDBJ databases">
        <authorList>
            <person name="de Groot N.N."/>
        </authorList>
    </citation>
    <scope>NUCLEOTIDE SEQUENCE [LARGE SCALE GENOMIC DNA]</scope>
    <source>
        <strain evidence="6 7">CPCC 202699</strain>
    </source>
</reference>
<dbReference type="InterPro" id="IPR019826">
    <property type="entry name" value="Carboxylesterase_B_AS"/>
</dbReference>
<comment type="similarity">
    <text evidence="1 3">Belongs to the type-B carboxylesterase/lipase family.</text>
</comment>
<keyword evidence="3" id="KW-0732">Signal</keyword>
<dbReference type="InterPro" id="IPR050309">
    <property type="entry name" value="Type-B_Carboxylest/Lipase"/>
</dbReference>
<keyword evidence="2 3" id="KW-0378">Hydrolase</keyword>
<feature type="signal peptide" evidence="3">
    <location>
        <begin position="1"/>
        <end position="27"/>
    </location>
</feature>
<organism evidence="6 7">
    <name type="scientific">Amycolatopsis xylanica</name>
    <dbReference type="NCBI Taxonomy" id="589385"/>
    <lineage>
        <taxon>Bacteria</taxon>
        <taxon>Bacillati</taxon>
        <taxon>Actinomycetota</taxon>
        <taxon>Actinomycetes</taxon>
        <taxon>Pseudonocardiales</taxon>
        <taxon>Pseudonocardiaceae</taxon>
        <taxon>Amycolatopsis</taxon>
    </lineage>
</organism>
<sequence length="513" mass="53683">MGNHRRWTSALLAAAALATATAVPAAAADAGAIVRTASGPVSGTVHDGYRTFQGIPFAAPPVGELRWKSPQPPRKWTETRDATKPGARCAQSAGGGTPSDVEDCLFLNVTTPGTGKNKPVMVWLHGGGNSYGSADGFDGHRLAVGGDVVVVTTNYRLGVFGFGGLPGLDGTGGFGLEDQQAALRWVRANAAAFGGDPGNVTLFGESGGSFDVCAQLTSPGARGLFQRAIMQSGSCSTTWPANGIIYGQPGKSAWASTDAIAADGAALAARHGCSDVACLRGVPAGELANDPLISQPTAAGFGNRVLPERPDRALAAGRFNRVPVISGNTRDEGRLTSAFTPHPFTEDQYQQLLRDGFGDQAARIAARYPTSKYGTPALAWATVLTDGVWACHQLADNRALARKTTNFGFEFADRSAPTGYFPFPEDVPPGAFHSSDVAYLFDVAGFPVTFTPEQQRLADQMIGYWARFAATGDPNGHDLPRWSRFDGAVQSLAPGAIKPVDAGREHGCGFWAN</sequence>
<dbReference type="SUPFAM" id="SSF53474">
    <property type="entry name" value="alpha/beta-Hydrolases"/>
    <property type="match status" value="1"/>
</dbReference>